<sequence>MDNFQEQEMFVQQDGAVLDTNRQGSDNDPEDPTIVLDEILKDPSFMDDVFAYINQSKMQSGPTLMDDSGEQILLKNLSHNDPSQTNEYVELNDSENAINKNWNSNERYANFVTGEAESSQLYKRIEAELLDSAYHCSDQHKLLQDVQVEDDLSMQTTNLPILADGHGVDPQDQDLIFYDASYPSKAELSFELSDEIDKYFDAMENDLPYDNISISENSEQTNPSGLHHSNIKVEGCKSLTDKAITELPHTNIGAGAVSVLPDSDYGFKNKYEAIPVLPGIILFFFNPG</sequence>
<accession>A0A8J5CTI2</accession>
<name>A0A8J5CTI2_ZINOF</name>
<evidence type="ECO:0000313" key="1">
    <source>
        <dbReference type="EMBL" id="KAG6469009.1"/>
    </source>
</evidence>
<evidence type="ECO:0000313" key="2">
    <source>
        <dbReference type="Proteomes" id="UP000734854"/>
    </source>
</evidence>
<proteinExistence type="predicted"/>
<gene>
    <name evidence="1" type="ORF">ZIOFF_073706</name>
</gene>
<dbReference type="EMBL" id="JACMSC010000022">
    <property type="protein sequence ID" value="KAG6469009.1"/>
    <property type="molecule type" value="Genomic_DNA"/>
</dbReference>
<dbReference type="Proteomes" id="UP000734854">
    <property type="component" value="Unassembled WGS sequence"/>
</dbReference>
<reference evidence="1 2" key="1">
    <citation type="submission" date="2020-08" db="EMBL/GenBank/DDBJ databases">
        <title>Plant Genome Project.</title>
        <authorList>
            <person name="Zhang R.-G."/>
        </authorList>
    </citation>
    <scope>NUCLEOTIDE SEQUENCE [LARGE SCALE GENOMIC DNA]</scope>
    <source>
        <tissue evidence="1">Rhizome</tissue>
    </source>
</reference>
<comment type="caution">
    <text evidence="1">The sequence shown here is derived from an EMBL/GenBank/DDBJ whole genome shotgun (WGS) entry which is preliminary data.</text>
</comment>
<protein>
    <submittedName>
        <fullName evidence="1">Uncharacterized protein</fullName>
    </submittedName>
</protein>
<keyword evidence="2" id="KW-1185">Reference proteome</keyword>
<organism evidence="1 2">
    <name type="scientific">Zingiber officinale</name>
    <name type="common">Ginger</name>
    <name type="synonym">Amomum zingiber</name>
    <dbReference type="NCBI Taxonomy" id="94328"/>
    <lineage>
        <taxon>Eukaryota</taxon>
        <taxon>Viridiplantae</taxon>
        <taxon>Streptophyta</taxon>
        <taxon>Embryophyta</taxon>
        <taxon>Tracheophyta</taxon>
        <taxon>Spermatophyta</taxon>
        <taxon>Magnoliopsida</taxon>
        <taxon>Liliopsida</taxon>
        <taxon>Zingiberales</taxon>
        <taxon>Zingiberaceae</taxon>
        <taxon>Zingiber</taxon>
    </lineage>
</organism>
<dbReference type="AlphaFoldDB" id="A0A8J5CTI2"/>